<sequence length="42" mass="4943">MGEGRTHHLKEHGLRVVRFTNEEVERNVVMVLEEIRNALTKN</sequence>
<protein>
    <submittedName>
        <fullName evidence="2">DUF559 domain-containing protein</fullName>
    </submittedName>
</protein>
<feature type="domain" description="DUF559" evidence="1">
    <location>
        <begin position="5"/>
        <end position="39"/>
    </location>
</feature>
<evidence type="ECO:0000313" key="3">
    <source>
        <dbReference type="Proteomes" id="UP001302349"/>
    </source>
</evidence>
<keyword evidence="3" id="KW-1185">Reference proteome</keyword>
<dbReference type="Pfam" id="PF04480">
    <property type="entry name" value="DUF559"/>
    <property type="match status" value="1"/>
</dbReference>
<name>A0ABZ0IMG4_9BACT</name>
<proteinExistence type="predicted"/>
<dbReference type="InterPro" id="IPR007569">
    <property type="entry name" value="DUF559"/>
</dbReference>
<evidence type="ECO:0000313" key="2">
    <source>
        <dbReference type="EMBL" id="WOK05896.1"/>
    </source>
</evidence>
<dbReference type="RefSeq" id="WP_317488643.1">
    <property type="nucleotide sequence ID" value="NZ_CP136051.1"/>
</dbReference>
<dbReference type="EMBL" id="CP136051">
    <property type="protein sequence ID" value="WOK05896.1"/>
    <property type="molecule type" value="Genomic_DNA"/>
</dbReference>
<accession>A0ABZ0IMG4</accession>
<gene>
    <name evidence="2" type="ORF">RT717_22735</name>
</gene>
<dbReference type="Proteomes" id="UP001302349">
    <property type="component" value="Chromosome"/>
</dbReference>
<evidence type="ECO:0000259" key="1">
    <source>
        <dbReference type="Pfam" id="PF04480"/>
    </source>
</evidence>
<reference evidence="2 3" key="1">
    <citation type="journal article" date="2023" name="Microbiol. Resour. Announc.">
        <title>Complete Genome Sequence of Imperialibacter roseus strain P4T.</title>
        <authorList>
            <person name="Tizabi D.R."/>
            <person name="Bachvaroff T."/>
            <person name="Hill R.T."/>
        </authorList>
    </citation>
    <scope>NUCLEOTIDE SEQUENCE [LARGE SCALE GENOMIC DNA]</scope>
    <source>
        <strain evidence="2 3">P4T</strain>
    </source>
</reference>
<organism evidence="2 3">
    <name type="scientific">Imperialibacter roseus</name>
    <dbReference type="NCBI Taxonomy" id="1324217"/>
    <lineage>
        <taxon>Bacteria</taxon>
        <taxon>Pseudomonadati</taxon>
        <taxon>Bacteroidota</taxon>
        <taxon>Cytophagia</taxon>
        <taxon>Cytophagales</taxon>
        <taxon>Flammeovirgaceae</taxon>
        <taxon>Imperialibacter</taxon>
    </lineage>
</organism>